<dbReference type="Proteomes" id="UP000050465">
    <property type="component" value="Unassembled WGS sequence"/>
</dbReference>
<sequence>MGRRSVNAAEQASTIEFASKIAAIVGLFKSELPDLRADLKPWTNDQETRDLVDPHSVDIGFHFPGVSRLFQCRSLLIQIRLHKDAETNQRRAIGLEVAGFDHRGQQWRLSTIDNWRFEGKVTPDPNSGESLRNCCRRVFDVFNQSLDSPDDCAEDC</sequence>
<reference evidence="1 2" key="1">
    <citation type="submission" date="2015-09" db="EMBL/GenBank/DDBJ databases">
        <title>Identification and resolution of microdiversity through metagenomic sequencing of parallel consortia.</title>
        <authorList>
            <person name="Nelson W.C."/>
            <person name="Romine M.F."/>
            <person name="Lindemann S.R."/>
        </authorList>
    </citation>
    <scope>NUCLEOTIDE SEQUENCE [LARGE SCALE GENOMIC DNA]</scope>
    <source>
        <strain evidence="1">Ana</strain>
    </source>
</reference>
<name>A0A0P7ZZB9_9CYAN</name>
<evidence type="ECO:0000313" key="2">
    <source>
        <dbReference type="Proteomes" id="UP000050465"/>
    </source>
</evidence>
<organism evidence="1 2">
    <name type="scientific">Phormidesmis priestleyi Ana</name>
    <dbReference type="NCBI Taxonomy" id="1666911"/>
    <lineage>
        <taxon>Bacteria</taxon>
        <taxon>Bacillati</taxon>
        <taxon>Cyanobacteriota</taxon>
        <taxon>Cyanophyceae</taxon>
        <taxon>Leptolyngbyales</taxon>
        <taxon>Leptolyngbyaceae</taxon>
        <taxon>Phormidesmis</taxon>
    </lineage>
</organism>
<dbReference type="AlphaFoldDB" id="A0A0P7ZZB9"/>
<dbReference type="PATRIC" id="fig|1666911.3.peg.4098"/>
<protein>
    <submittedName>
        <fullName evidence="1">Uncharacterized protein</fullName>
    </submittedName>
</protein>
<dbReference type="STRING" id="1666911.HLUCCA11_08570"/>
<accession>A0A0P7ZZB9</accession>
<dbReference type="EMBL" id="LJZR01000009">
    <property type="protein sequence ID" value="KPQ35939.1"/>
    <property type="molecule type" value="Genomic_DNA"/>
</dbReference>
<proteinExistence type="predicted"/>
<evidence type="ECO:0000313" key="1">
    <source>
        <dbReference type="EMBL" id="KPQ35939.1"/>
    </source>
</evidence>
<comment type="caution">
    <text evidence="1">The sequence shown here is derived from an EMBL/GenBank/DDBJ whole genome shotgun (WGS) entry which is preliminary data.</text>
</comment>
<gene>
    <name evidence="1" type="ORF">HLUCCA11_08570</name>
</gene>